<name>A0ABT1QPW5_9GAMM</name>
<dbReference type="EMBL" id="JANFQO010000004">
    <property type="protein sequence ID" value="MCQ4164312.1"/>
    <property type="molecule type" value="Genomic_DNA"/>
</dbReference>
<accession>A0ABT1QPW5</accession>
<dbReference type="Proteomes" id="UP001165498">
    <property type="component" value="Unassembled WGS sequence"/>
</dbReference>
<keyword evidence="1" id="KW-0812">Transmembrane</keyword>
<keyword evidence="3" id="KW-1185">Reference proteome</keyword>
<proteinExistence type="predicted"/>
<evidence type="ECO:0000313" key="3">
    <source>
        <dbReference type="Proteomes" id="UP001165498"/>
    </source>
</evidence>
<dbReference type="SUPFAM" id="SSF103473">
    <property type="entry name" value="MFS general substrate transporter"/>
    <property type="match status" value="1"/>
</dbReference>
<dbReference type="RefSeq" id="WP_255913056.1">
    <property type="nucleotide sequence ID" value="NZ_JANFQO010000004.1"/>
</dbReference>
<feature type="transmembrane region" description="Helical" evidence="1">
    <location>
        <begin position="74"/>
        <end position="94"/>
    </location>
</feature>
<feature type="transmembrane region" description="Helical" evidence="1">
    <location>
        <begin position="100"/>
        <end position="122"/>
    </location>
</feature>
<keyword evidence="1" id="KW-0472">Membrane</keyword>
<feature type="transmembrane region" description="Helical" evidence="1">
    <location>
        <begin position="7"/>
        <end position="29"/>
    </location>
</feature>
<organism evidence="2 3">
    <name type="scientific">Tahibacter harae</name>
    <dbReference type="NCBI Taxonomy" id="2963937"/>
    <lineage>
        <taxon>Bacteria</taxon>
        <taxon>Pseudomonadati</taxon>
        <taxon>Pseudomonadota</taxon>
        <taxon>Gammaproteobacteria</taxon>
        <taxon>Lysobacterales</taxon>
        <taxon>Rhodanobacteraceae</taxon>
        <taxon>Tahibacter</taxon>
    </lineage>
</organism>
<gene>
    <name evidence="2" type="ORF">NM961_06265</name>
</gene>
<keyword evidence="1" id="KW-1133">Transmembrane helix</keyword>
<sequence>MKRSIIAVVSGIAFIVVASTLVDILLHAVHIYRPWGEPLSQAEAVLATSYRVVISILGAALTAWLAPRAPLRHALYLGVVGTLLGLVALAATWGNGLAPAWYPIALVLLAFPQCWAGGHLFLRTHSAGPTR</sequence>
<comment type="caution">
    <text evidence="2">The sequence shown here is derived from an EMBL/GenBank/DDBJ whole genome shotgun (WGS) entry which is preliminary data.</text>
</comment>
<reference evidence="2" key="1">
    <citation type="submission" date="2022-07" db="EMBL/GenBank/DDBJ databases">
        <title>Tahibacter sp., a new gammaproteobacterium isolated from the silt sample collected at pig farm.</title>
        <authorList>
            <person name="Chen H."/>
        </authorList>
    </citation>
    <scope>NUCLEOTIDE SEQUENCE</scope>
    <source>
        <strain evidence="2">P2K</strain>
    </source>
</reference>
<evidence type="ECO:0000256" key="1">
    <source>
        <dbReference type="SAM" id="Phobius"/>
    </source>
</evidence>
<protein>
    <submittedName>
        <fullName evidence="2">Uncharacterized protein</fullName>
    </submittedName>
</protein>
<dbReference type="InterPro" id="IPR036259">
    <property type="entry name" value="MFS_trans_sf"/>
</dbReference>
<evidence type="ECO:0000313" key="2">
    <source>
        <dbReference type="EMBL" id="MCQ4164312.1"/>
    </source>
</evidence>
<feature type="transmembrane region" description="Helical" evidence="1">
    <location>
        <begin position="49"/>
        <end position="67"/>
    </location>
</feature>